<accession>A0ABP8H975</accession>
<keyword evidence="4 6" id="KW-1133">Transmembrane helix</keyword>
<evidence type="ECO:0000313" key="7">
    <source>
        <dbReference type="EMBL" id="GAA4335905.1"/>
    </source>
</evidence>
<comment type="subcellular location">
    <subcellularLocation>
        <location evidence="1">Membrane</location>
    </subcellularLocation>
</comment>
<evidence type="ECO:0000256" key="6">
    <source>
        <dbReference type="SAM" id="Phobius"/>
    </source>
</evidence>
<comment type="caution">
    <text evidence="7">The sequence shown here is derived from an EMBL/GenBank/DDBJ whole genome shotgun (WGS) entry which is preliminary data.</text>
</comment>
<reference evidence="8" key="1">
    <citation type="journal article" date="2019" name="Int. J. Syst. Evol. Microbiol.">
        <title>The Global Catalogue of Microorganisms (GCM) 10K type strain sequencing project: providing services to taxonomists for standard genome sequencing and annotation.</title>
        <authorList>
            <consortium name="The Broad Institute Genomics Platform"/>
            <consortium name="The Broad Institute Genome Sequencing Center for Infectious Disease"/>
            <person name="Wu L."/>
            <person name="Ma J."/>
        </authorList>
    </citation>
    <scope>NUCLEOTIDE SEQUENCE [LARGE SCALE GENOMIC DNA]</scope>
    <source>
        <strain evidence="8">JCM 17705</strain>
    </source>
</reference>
<sequence>MRYFLCFLFPPAAVLTTGRIGAFILSIILTLFFWIPGIIHAVLVTQDYYEAKRHRRLVREVRRGHRYSW</sequence>
<proteinExistence type="inferred from homology"/>
<keyword evidence="3 6" id="KW-0812">Transmembrane</keyword>
<evidence type="ECO:0000256" key="1">
    <source>
        <dbReference type="ARBA" id="ARBA00004370"/>
    </source>
</evidence>
<dbReference type="Pfam" id="PF01679">
    <property type="entry name" value="Pmp3"/>
    <property type="match status" value="1"/>
</dbReference>
<keyword evidence="5 6" id="KW-0472">Membrane</keyword>
<evidence type="ECO:0008006" key="9">
    <source>
        <dbReference type="Google" id="ProtNLM"/>
    </source>
</evidence>
<organism evidence="7 8">
    <name type="scientific">Mucilaginibacter gynuensis</name>
    <dbReference type="NCBI Taxonomy" id="1302236"/>
    <lineage>
        <taxon>Bacteria</taxon>
        <taxon>Pseudomonadati</taxon>
        <taxon>Bacteroidota</taxon>
        <taxon>Sphingobacteriia</taxon>
        <taxon>Sphingobacteriales</taxon>
        <taxon>Sphingobacteriaceae</taxon>
        <taxon>Mucilaginibacter</taxon>
    </lineage>
</organism>
<evidence type="ECO:0000256" key="2">
    <source>
        <dbReference type="ARBA" id="ARBA00009530"/>
    </source>
</evidence>
<dbReference type="InterPro" id="IPR000612">
    <property type="entry name" value="PMP3"/>
</dbReference>
<feature type="transmembrane region" description="Helical" evidence="6">
    <location>
        <begin position="20"/>
        <end position="45"/>
    </location>
</feature>
<dbReference type="Proteomes" id="UP001500582">
    <property type="component" value="Unassembled WGS sequence"/>
</dbReference>
<evidence type="ECO:0000256" key="5">
    <source>
        <dbReference type="ARBA" id="ARBA00023136"/>
    </source>
</evidence>
<protein>
    <recommendedName>
        <fullName evidence="9">Proteolipid membrane potential modulator</fullName>
    </recommendedName>
</protein>
<evidence type="ECO:0000313" key="8">
    <source>
        <dbReference type="Proteomes" id="UP001500582"/>
    </source>
</evidence>
<gene>
    <name evidence="7" type="ORF">GCM10023149_44220</name>
</gene>
<keyword evidence="8" id="KW-1185">Reference proteome</keyword>
<evidence type="ECO:0000256" key="3">
    <source>
        <dbReference type="ARBA" id="ARBA00022692"/>
    </source>
</evidence>
<dbReference type="RefSeq" id="WP_345213368.1">
    <property type="nucleotide sequence ID" value="NZ_BAABFT010000016.1"/>
</dbReference>
<dbReference type="EMBL" id="BAABFT010000016">
    <property type="protein sequence ID" value="GAA4335905.1"/>
    <property type="molecule type" value="Genomic_DNA"/>
</dbReference>
<name>A0ABP8H975_9SPHI</name>
<comment type="similarity">
    <text evidence="2">Belongs to the UPF0057 (PMP3) family.</text>
</comment>
<evidence type="ECO:0000256" key="4">
    <source>
        <dbReference type="ARBA" id="ARBA00022989"/>
    </source>
</evidence>